<gene>
    <name evidence="7" type="ORF">N5A92_16940</name>
</gene>
<dbReference type="Gene3D" id="1.10.10.10">
    <property type="entry name" value="Winged helix-like DNA-binding domain superfamily/Winged helix DNA-binding domain"/>
    <property type="match status" value="1"/>
</dbReference>
<dbReference type="Proteomes" id="UP001320831">
    <property type="component" value="Unassembled WGS sequence"/>
</dbReference>
<evidence type="ECO:0000313" key="8">
    <source>
        <dbReference type="Proteomes" id="UP001320831"/>
    </source>
</evidence>
<evidence type="ECO:0000256" key="5">
    <source>
        <dbReference type="ARBA" id="ARBA00023163"/>
    </source>
</evidence>
<feature type="domain" description="HTH lysR-type" evidence="6">
    <location>
        <begin position="1"/>
        <end position="58"/>
    </location>
</feature>
<evidence type="ECO:0000256" key="1">
    <source>
        <dbReference type="ARBA" id="ARBA00009437"/>
    </source>
</evidence>
<evidence type="ECO:0000259" key="6">
    <source>
        <dbReference type="PROSITE" id="PS50931"/>
    </source>
</evidence>
<dbReference type="InterPro" id="IPR036388">
    <property type="entry name" value="WH-like_DNA-bd_sf"/>
</dbReference>
<comment type="similarity">
    <text evidence="1">Belongs to the LysR transcriptional regulatory family.</text>
</comment>
<dbReference type="PANTHER" id="PTHR30293">
    <property type="entry name" value="TRANSCRIPTIONAL REGULATORY PROTEIN NAC-RELATED"/>
    <property type="match status" value="1"/>
</dbReference>
<name>A0ABT2LQ86_9HYPH</name>
<dbReference type="PROSITE" id="PS50931">
    <property type="entry name" value="HTH_LYSR"/>
    <property type="match status" value="1"/>
</dbReference>
<proteinExistence type="inferred from homology"/>
<accession>A0ABT2LQ86</accession>
<dbReference type="InterPro" id="IPR005119">
    <property type="entry name" value="LysR_subst-bd"/>
</dbReference>
<dbReference type="SUPFAM" id="SSF46785">
    <property type="entry name" value="Winged helix' DNA-binding domain"/>
    <property type="match status" value="1"/>
</dbReference>
<comment type="caution">
    <text evidence="7">The sequence shown here is derived from an EMBL/GenBank/DDBJ whole genome shotgun (WGS) entry which is preliminary data.</text>
</comment>
<evidence type="ECO:0000256" key="2">
    <source>
        <dbReference type="ARBA" id="ARBA00023015"/>
    </source>
</evidence>
<dbReference type="PANTHER" id="PTHR30293:SF0">
    <property type="entry name" value="NITROGEN ASSIMILATION REGULATORY PROTEIN NAC"/>
    <property type="match status" value="1"/>
</dbReference>
<protein>
    <submittedName>
        <fullName evidence="7">LysR substrate-binding domain-containing protein</fullName>
    </submittedName>
</protein>
<dbReference type="InterPro" id="IPR036390">
    <property type="entry name" value="WH_DNA-bd_sf"/>
</dbReference>
<sequence>MDIRQLRYFVHIVDCGSLSRAARELYVAQPALSQQIAKLEAEVDRPLLNRSSKGVVPTDNGLALYHHARFMLRQFDQAVEIARGETGPVQGVVTVGLPATTVAAIGLPLVKRLRERFPNILLNVVEGMSGHIGQLMRLGQLDMAVLFSCEPALEAVIEPLMVEELFLILPEESRLVPGGIDHVKLAEAAALPLILPTRDHGLRQRIEAEFENRGLSASVVAQVDSLSLVMDCVHDGMGATIKPMGAIMKESAGGRRFRYLAFRDLVFRRRNFLYTLPPGQLTPAATVVVAELRETVRLLISDKIWPGFEGAFPEPSPFPEAIAS</sequence>
<dbReference type="InterPro" id="IPR000847">
    <property type="entry name" value="LysR_HTH_N"/>
</dbReference>
<evidence type="ECO:0000313" key="7">
    <source>
        <dbReference type="EMBL" id="MCT7376720.1"/>
    </source>
</evidence>
<dbReference type="RefSeq" id="WP_260904878.1">
    <property type="nucleotide sequence ID" value="NZ_JAOCZP010000005.1"/>
</dbReference>
<dbReference type="Pfam" id="PF00126">
    <property type="entry name" value="HTH_1"/>
    <property type="match status" value="1"/>
</dbReference>
<keyword evidence="2" id="KW-0805">Transcription regulation</keyword>
<organism evidence="7 8">
    <name type="scientific">Chelativorans salis</name>
    <dbReference type="NCBI Taxonomy" id="2978478"/>
    <lineage>
        <taxon>Bacteria</taxon>
        <taxon>Pseudomonadati</taxon>
        <taxon>Pseudomonadota</taxon>
        <taxon>Alphaproteobacteria</taxon>
        <taxon>Hyphomicrobiales</taxon>
        <taxon>Phyllobacteriaceae</taxon>
        <taxon>Chelativorans</taxon>
    </lineage>
</organism>
<dbReference type="EMBL" id="JAOCZP010000005">
    <property type="protein sequence ID" value="MCT7376720.1"/>
    <property type="molecule type" value="Genomic_DNA"/>
</dbReference>
<keyword evidence="8" id="KW-1185">Reference proteome</keyword>
<reference evidence="7 8" key="1">
    <citation type="submission" date="2022-09" db="EMBL/GenBank/DDBJ databases">
        <title>Chelativorans salina sp. nov., a novel slightly halophilic bacterium isolated from a saline lake sediment enrichment.</title>
        <authorList>
            <person name="Gao L."/>
            <person name="Fang B.-Z."/>
            <person name="Li W.-J."/>
        </authorList>
    </citation>
    <scope>NUCLEOTIDE SEQUENCE [LARGE SCALE GENOMIC DNA]</scope>
    <source>
        <strain evidence="7 8">EGI FJ00035</strain>
    </source>
</reference>
<keyword evidence="5" id="KW-0804">Transcription</keyword>
<evidence type="ECO:0000256" key="3">
    <source>
        <dbReference type="ARBA" id="ARBA00023125"/>
    </source>
</evidence>
<dbReference type="Pfam" id="PF03466">
    <property type="entry name" value="LysR_substrate"/>
    <property type="match status" value="1"/>
</dbReference>
<dbReference type="PRINTS" id="PR00039">
    <property type="entry name" value="HTHLYSR"/>
</dbReference>
<evidence type="ECO:0000256" key="4">
    <source>
        <dbReference type="ARBA" id="ARBA00023159"/>
    </source>
</evidence>
<dbReference type="SUPFAM" id="SSF53850">
    <property type="entry name" value="Periplasmic binding protein-like II"/>
    <property type="match status" value="1"/>
</dbReference>
<keyword evidence="3" id="KW-0238">DNA-binding</keyword>
<dbReference type="Gene3D" id="3.40.190.290">
    <property type="match status" value="1"/>
</dbReference>
<keyword evidence="4" id="KW-0010">Activator</keyword>